<dbReference type="SUPFAM" id="SSF48371">
    <property type="entry name" value="ARM repeat"/>
    <property type="match status" value="1"/>
</dbReference>
<dbReference type="Proteomes" id="UP000807469">
    <property type="component" value="Unassembled WGS sequence"/>
</dbReference>
<dbReference type="CDD" id="cd18042">
    <property type="entry name" value="DEXXQc_SETX"/>
    <property type="match status" value="1"/>
</dbReference>
<comment type="caution">
    <text evidence="12">The sequence shown here is derived from an EMBL/GenBank/DDBJ whole genome shotgun (WGS) entry which is preliminary data.</text>
</comment>
<feature type="domain" description="DNA2/NAM7 helicase helicase" evidence="9">
    <location>
        <begin position="1285"/>
        <end position="1573"/>
    </location>
</feature>
<sequence>MAFQYPPLTNIPLLLQALHDVPATTDDAPNPMLVAIYTYLTTQDPNLPGDIHWFCDKADPIIKEAAAFLLRLHAYNSARVIEWKTILQKCISRCAPCAQGLEIGKAAWKSTYFAAFVPEVLEQFFTSFENWELEEVLKDIRSTTGSLPSGTLYRLMSIWNIFCHPATIAYLKGHVPPCPVPGWPEHPLPPGVLALLIASDTNLRTWAKNYASGSKLIHSDFLTGPPYIRVLEFITSSLENLSRAHPTSTVLQHMDLAGEMDLWSGVYTVIRLLPPEWLTSNGSVPLRLRRVILKHLRDSAPHFQEVFKCFILLMKRLGKGLWVGEGPEYPQAIFDDIKDNSHYVNILHTVQPSEAGANLFFWFPEFLSTLRDTPNYSSVFMKVIDFLSAETQRDGLDKNKSIIAKFLMTMLYTECKRLRNEPKTLNALEDALEAHAEVIVSVALSQQGESDDWRKAQERACGVIELTLEANVNHLKSTLGSLCEVLVRHNQGIEKPLPTFVIRKKMWGATFSALQSISNLQTSNQFLSKTIRIVSQISHIAQIRAQVFSKSWESKEGDQILKTINEALVAIQNGLSSSISAFADYGTPSKTLEILQAEEVGRSMTLLLLSPVQDLQTAAKTFIGLAFDVDGGRMECFRCLFENLPSETFIGMFQYLNTFSHFADTMPEACSLSAMLVLCFADILDVLCVSPDGLLHNSYFLKVDSADGPASRLLQFWKLLTHALSQIYKRTPMWAAHVDTPDMVIWMRDAVILARDVLKQWKVIECAASAYSKAPSKRGELSTVGKQMLDSLQEFLPQLVKWLRLTDEELLHQSFSLLVSVFDLMKEAHILPAQAVIEKLAKYVEAAKSGKNSDLQQKTRLDAGRLLELSQILDNLQQKDEEEVELISYTAPPKKKAAEIPKQEMKVHRPYIQGKGTQPKAQSRLSFPPAASTAPRKSSAKFTEKDQQTLDAAIPRASFRKPQPIASGSSRALSEEQSSRNKIVARNESVSRSAATSENSDSDDSDEDEDEDDPNAPTLDDLAKIPSSKKPLIPKLPTIKQPTERRQIKMMETPASLRLQAEKVEREKQRNAALRMKPDISGLHKILLSWDYNHSGSSPPGPPLNLVQVPDRFDNHDHYFRVFQPLLLMECWAQISQTKDEMRDSYQCKVESRQYVDSWLDLDLVISETVKKDWYLAETDVVLIQHNGLDKCIMAKVKQYRALMSGIQTTVRCFLQGSPGDPGLQIGTAWKLSKLFSLSTLHREYAALMSLKYNDICPFIMQPKLQKAPDVVSRDLQETMNAYRVNEPQATAILKAMETNGFSLIQGPPGTGKTSTICGLITRFLAKRQRAVIKIVPGQATGYGSKKAQASEAPTARILVCAPSNAAIDELAQRIRDGHAGANQKNVINIVRIGPEQTLSPSIRDISLDYLVDRKLDDTPKPFGDISNEIKSIRQEIETVKGSWKAKREEMDACAINTARFMTLENEVKALNSKKQALINKLDSKKDKQKSDSRTLDTIRRNTRNQILLQADIICSTLTGAGHESLESLEFSMIIIDEAAQAIELSSLIPLKYGCSRCVMVGDPQQLPPTVISPEATRFGYNQSLFVRLQRSNQDAVHLLSIQYRMHPDISRLPSKVFYDGRLLDGPDMAVKTKQLWHAHDKFGTYKFLNVSWGVEESVGRSLSNPAECKMAADLFNRLRGDFTNVNFDYRIGIVSMYKAQINALRNLFVQRFGAEIIRKVTFNTVDGFQGQEKDIIILSCVRAGPGLQRIGFTADIRRMNVALTRAKSSLFILGNAATLERSDDTWRVIVQDARTRESLITVDVAYFAQSGPRPIISTTEPMRKKRKVEATQATPAIHGLLTAQEFKSAVHGLLTPQEFKAAVHPASTPPRVTKRPTGDTDAPVSSNTEAAPRNAGQPSTSTSSSNSNQPPRNPAQPSRKRPKQQTMFIPTKKRTL</sequence>
<dbReference type="PANTHER" id="PTHR10887:SF495">
    <property type="entry name" value="HELICASE SENATAXIN ISOFORM X1-RELATED"/>
    <property type="match status" value="1"/>
</dbReference>
<dbReference type="CDD" id="cd18808">
    <property type="entry name" value="SF1_C_Upf1"/>
    <property type="match status" value="1"/>
</dbReference>
<dbReference type="Pfam" id="PF13086">
    <property type="entry name" value="AAA_11"/>
    <property type="match status" value="1"/>
</dbReference>
<evidence type="ECO:0000256" key="3">
    <source>
        <dbReference type="ARBA" id="ARBA00022801"/>
    </source>
</evidence>
<dbReference type="GO" id="GO:0001147">
    <property type="term" value="F:transcription termination site sequence-specific DNA binding"/>
    <property type="evidence" value="ECO:0007669"/>
    <property type="project" value="TreeGrafter"/>
</dbReference>
<proteinExistence type="inferred from homology"/>
<feature type="region of interest" description="Disordered" evidence="7">
    <location>
        <begin position="1862"/>
        <end position="1937"/>
    </location>
</feature>
<dbReference type="Pfam" id="PF12726">
    <property type="entry name" value="SEN1_N"/>
    <property type="match status" value="1"/>
</dbReference>
<dbReference type="GO" id="GO:0005524">
    <property type="term" value="F:ATP binding"/>
    <property type="evidence" value="ECO:0007669"/>
    <property type="project" value="UniProtKB-KW"/>
</dbReference>
<dbReference type="InterPro" id="IPR027417">
    <property type="entry name" value="P-loop_NTPase"/>
</dbReference>
<keyword evidence="3" id="KW-0378">Hydrolase</keyword>
<dbReference type="InterPro" id="IPR041679">
    <property type="entry name" value="DNA2/NAM7-like_C"/>
</dbReference>
<dbReference type="FunFam" id="3.40.50.300:FF:000326">
    <property type="entry name" value="P-loop containing nucleoside triphosphate hydrolase"/>
    <property type="match status" value="1"/>
</dbReference>
<dbReference type="Pfam" id="PF23576">
    <property type="entry name" value="SEN1_barrel"/>
    <property type="match status" value="1"/>
</dbReference>
<feature type="compositionally biased region" description="Acidic residues" evidence="7">
    <location>
        <begin position="1000"/>
        <end position="1014"/>
    </location>
</feature>
<evidence type="ECO:0000313" key="13">
    <source>
        <dbReference type="Proteomes" id="UP000807469"/>
    </source>
</evidence>
<dbReference type="InterPro" id="IPR056474">
    <property type="entry name" value="SEN1_barrel"/>
</dbReference>
<name>A0A9P5ZE95_9AGAR</name>
<feature type="coiled-coil region" evidence="6">
    <location>
        <begin position="1461"/>
        <end position="1488"/>
    </location>
</feature>
<reference evidence="12" key="1">
    <citation type="submission" date="2020-11" db="EMBL/GenBank/DDBJ databases">
        <authorList>
            <consortium name="DOE Joint Genome Institute"/>
            <person name="Ahrendt S."/>
            <person name="Riley R."/>
            <person name="Andreopoulos W."/>
            <person name="Labutti K."/>
            <person name="Pangilinan J."/>
            <person name="Ruiz-Duenas F.J."/>
            <person name="Barrasa J.M."/>
            <person name="Sanchez-Garcia M."/>
            <person name="Camarero S."/>
            <person name="Miyauchi S."/>
            <person name="Serrano A."/>
            <person name="Linde D."/>
            <person name="Babiker R."/>
            <person name="Drula E."/>
            <person name="Ayuso-Fernandez I."/>
            <person name="Pacheco R."/>
            <person name="Padilla G."/>
            <person name="Ferreira P."/>
            <person name="Barriuso J."/>
            <person name="Kellner H."/>
            <person name="Castanera R."/>
            <person name="Alfaro M."/>
            <person name="Ramirez L."/>
            <person name="Pisabarro A.G."/>
            <person name="Kuo A."/>
            <person name="Tritt A."/>
            <person name="Lipzen A."/>
            <person name="He G."/>
            <person name="Yan M."/>
            <person name="Ng V."/>
            <person name="Cullen D."/>
            <person name="Martin F."/>
            <person name="Rosso M.-N."/>
            <person name="Henrissat B."/>
            <person name="Hibbett D."/>
            <person name="Martinez A.T."/>
            <person name="Grigoriev I.V."/>
        </authorList>
    </citation>
    <scope>NUCLEOTIDE SEQUENCE</scope>
    <source>
        <strain evidence="12">CIRM-BRFM 674</strain>
    </source>
</reference>
<feature type="region of interest" description="Disordered" evidence="7">
    <location>
        <begin position="914"/>
        <end position="1045"/>
    </location>
</feature>
<dbReference type="GO" id="GO:0006369">
    <property type="term" value="P:termination of RNA polymerase II transcription"/>
    <property type="evidence" value="ECO:0007669"/>
    <property type="project" value="TreeGrafter"/>
</dbReference>
<comment type="similarity">
    <text evidence="1">Belongs to the DNA2/NAM7 helicase family.</text>
</comment>
<evidence type="ECO:0008006" key="14">
    <source>
        <dbReference type="Google" id="ProtNLM"/>
    </source>
</evidence>
<evidence type="ECO:0000256" key="1">
    <source>
        <dbReference type="ARBA" id="ARBA00007913"/>
    </source>
</evidence>
<dbReference type="PANTHER" id="PTHR10887">
    <property type="entry name" value="DNA2/NAM7 HELICASE FAMILY"/>
    <property type="match status" value="1"/>
</dbReference>
<evidence type="ECO:0000256" key="4">
    <source>
        <dbReference type="ARBA" id="ARBA00022806"/>
    </source>
</evidence>
<evidence type="ECO:0000256" key="5">
    <source>
        <dbReference type="ARBA" id="ARBA00022840"/>
    </source>
</evidence>
<feature type="domain" description="DNA2/NAM7 helicase-like C-terminal" evidence="10">
    <location>
        <begin position="1581"/>
        <end position="1777"/>
    </location>
</feature>
<dbReference type="OrthoDB" id="6513042at2759"/>
<evidence type="ECO:0000256" key="7">
    <source>
        <dbReference type="SAM" id="MobiDB-lite"/>
    </source>
</evidence>
<keyword evidence="4" id="KW-0347">Helicase</keyword>
<dbReference type="InterPro" id="IPR047187">
    <property type="entry name" value="SF1_C_Upf1"/>
</dbReference>
<keyword evidence="13" id="KW-1185">Reference proteome</keyword>
<keyword evidence="6" id="KW-0175">Coiled coil</keyword>
<dbReference type="GO" id="GO:0005694">
    <property type="term" value="C:chromosome"/>
    <property type="evidence" value="ECO:0007669"/>
    <property type="project" value="UniProtKB-ARBA"/>
</dbReference>
<dbReference type="InterPro" id="IPR024481">
    <property type="entry name" value="Helicase_Sen1_N"/>
</dbReference>
<dbReference type="EMBL" id="MU155133">
    <property type="protein sequence ID" value="KAF9485837.1"/>
    <property type="molecule type" value="Genomic_DNA"/>
</dbReference>
<dbReference type="GO" id="GO:0004386">
    <property type="term" value="F:helicase activity"/>
    <property type="evidence" value="ECO:0007669"/>
    <property type="project" value="UniProtKB-KW"/>
</dbReference>
<dbReference type="GO" id="GO:0016604">
    <property type="term" value="C:nuclear body"/>
    <property type="evidence" value="ECO:0007669"/>
    <property type="project" value="TreeGrafter"/>
</dbReference>
<evidence type="ECO:0000259" key="10">
    <source>
        <dbReference type="Pfam" id="PF13087"/>
    </source>
</evidence>
<evidence type="ECO:0000256" key="6">
    <source>
        <dbReference type="SAM" id="Coils"/>
    </source>
</evidence>
<evidence type="ECO:0000313" key="12">
    <source>
        <dbReference type="EMBL" id="KAF9485837.1"/>
    </source>
</evidence>
<evidence type="ECO:0000259" key="8">
    <source>
        <dbReference type="Pfam" id="PF12726"/>
    </source>
</evidence>
<accession>A0A9P5ZE95</accession>
<feature type="compositionally biased region" description="Low complexity" evidence="7">
    <location>
        <begin position="1024"/>
        <end position="1037"/>
    </location>
</feature>
<dbReference type="InterPro" id="IPR016024">
    <property type="entry name" value="ARM-type_fold"/>
</dbReference>
<evidence type="ECO:0000259" key="11">
    <source>
        <dbReference type="Pfam" id="PF23576"/>
    </source>
</evidence>
<keyword evidence="5" id="KW-0067">ATP-binding</keyword>
<feature type="compositionally biased region" description="Polar residues" evidence="7">
    <location>
        <begin position="915"/>
        <end position="925"/>
    </location>
</feature>
<dbReference type="InterPro" id="IPR041677">
    <property type="entry name" value="DNA2/NAM7_AAA_11"/>
</dbReference>
<keyword evidence="2" id="KW-0547">Nucleotide-binding</keyword>
<dbReference type="GO" id="GO:0016787">
    <property type="term" value="F:hydrolase activity"/>
    <property type="evidence" value="ECO:0007669"/>
    <property type="project" value="UniProtKB-KW"/>
</dbReference>
<dbReference type="InterPro" id="IPR045055">
    <property type="entry name" value="DNA2/NAM7-like"/>
</dbReference>
<feature type="domain" description="Helicase Sen1 N-terminal" evidence="8">
    <location>
        <begin position="83"/>
        <end position="816"/>
    </location>
</feature>
<evidence type="ECO:0000259" key="9">
    <source>
        <dbReference type="Pfam" id="PF13086"/>
    </source>
</evidence>
<protein>
    <recommendedName>
        <fullName evidence="14">Senataxin</fullName>
    </recommendedName>
</protein>
<dbReference type="Gene3D" id="3.40.50.300">
    <property type="entry name" value="P-loop containing nucleotide triphosphate hydrolases"/>
    <property type="match status" value="2"/>
</dbReference>
<feature type="compositionally biased region" description="Low complexity" evidence="7">
    <location>
        <begin position="1898"/>
        <end position="1911"/>
    </location>
</feature>
<feature type="domain" description="Helicase SEN1 beta-barrel" evidence="11">
    <location>
        <begin position="1143"/>
        <end position="1235"/>
    </location>
</feature>
<organism evidence="12 13">
    <name type="scientific">Pholiota conissans</name>
    <dbReference type="NCBI Taxonomy" id="109636"/>
    <lineage>
        <taxon>Eukaryota</taxon>
        <taxon>Fungi</taxon>
        <taxon>Dikarya</taxon>
        <taxon>Basidiomycota</taxon>
        <taxon>Agaricomycotina</taxon>
        <taxon>Agaricomycetes</taxon>
        <taxon>Agaricomycetidae</taxon>
        <taxon>Agaricales</taxon>
        <taxon>Agaricineae</taxon>
        <taxon>Strophariaceae</taxon>
        <taxon>Pholiota</taxon>
    </lineage>
</organism>
<gene>
    <name evidence="12" type="ORF">BDN70DRAFT_870734</name>
</gene>
<evidence type="ECO:0000256" key="2">
    <source>
        <dbReference type="ARBA" id="ARBA00022741"/>
    </source>
</evidence>
<dbReference type="Pfam" id="PF13087">
    <property type="entry name" value="AAA_12"/>
    <property type="match status" value="1"/>
</dbReference>
<dbReference type="SUPFAM" id="SSF52540">
    <property type="entry name" value="P-loop containing nucleoside triphosphate hydrolases"/>
    <property type="match status" value="1"/>
</dbReference>